<evidence type="ECO:0000256" key="1">
    <source>
        <dbReference type="SAM" id="MobiDB-lite"/>
    </source>
</evidence>
<accession>A0A1F6A4T9</accession>
<gene>
    <name evidence="2" type="ORF">A3D78_01300</name>
</gene>
<reference evidence="2 3" key="1">
    <citation type="journal article" date="2016" name="Nat. Commun.">
        <title>Thousands of microbial genomes shed light on interconnected biogeochemical processes in an aquifer system.</title>
        <authorList>
            <person name="Anantharaman K."/>
            <person name="Brown C.T."/>
            <person name="Hug L.A."/>
            <person name="Sharon I."/>
            <person name="Castelle C.J."/>
            <person name="Probst A.J."/>
            <person name="Thomas B.C."/>
            <person name="Singh A."/>
            <person name="Wilkins M.J."/>
            <person name="Karaoz U."/>
            <person name="Brodie E.L."/>
            <person name="Williams K.H."/>
            <person name="Hubbard S.S."/>
            <person name="Banfield J.F."/>
        </authorList>
    </citation>
    <scope>NUCLEOTIDE SEQUENCE [LARGE SCALE GENOMIC DNA]</scope>
</reference>
<dbReference type="Proteomes" id="UP000176253">
    <property type="component" value="Unassembled WGS sequence"/>
</dbReference>
<dbReference type="AlphaFoldDB" id="A0A1F6A4T9"/>
<evidence type="ECO:0000313" key="2">
    <source>
        <dbReference type="EMBL" id="OGG19287.1"/>
    </source>
</evidence>
<dbReference type="EMBL" id="MFJM01000003">
    <property type="protein sequence ID" value="OGG19287.1"/>
    <property type="molecule type" value="Genomic_DNA"/>
</dbReference>
<name>A0A1F6A4T9_9BACT</name>
<feature type="region of interest" description="Disordered" evidence="1">
    <location>
        <begin position="69"/>
        <end position="131"/>
    </location>
</feature>
<dbReference type="STRING" id="1798383.A3D78_01300"/>
<proteinExistence type="predicted"/>
<organism evidence="2 3">
    <name type="scientific">Candidatus Gottesmanbacteria bacterium RIFCSPHIGHO2_02_FULL_39_14</name>
    <dbReference type="NCBI Taxonomy" id="1798383"/>
    <lineage>
        <taxon>Bacteria</taxon>
        <taxon>Candidatus Gottesmaniibacteriota</taxon>
    </lineage>
</organism>
<protein>
    <submittedName>
        <fullName evidence="2">Uncharacterized protein</fullName>
    </submittedName>
</protein>
<comment type="caution">
    <text evidence="2">The sequence shown here is derived from an EMBL/GenBank/DDBJ whole genome shotgun (WGS) entry which is preliminary data.</text>
</comment>
<sequence length="145" mass="15812">MCQCDVGYQPNATKDGCTLAPIKSNNQVCQDSFGINVDWDGTKAANGDLNCNCKTGYVWNSGRTACTLPPTISTPTPTAPTTPKISTPTPPKTETKAITPTLSTKEEIKSPEIAKVEEKEATTTQSDSGTEKKLNWWQRLIDWLF</sequence>
<evidence type="ECO:0000313" key="3">
    <source>
        <dbReference type="Proteomes" id="UP000176253"/>
    </source>
</evidence>
<feature type="compositionally biased region" description="Low complexity" evidence="1">
    <location>
        <begin position="69"/>
        <end position="87"/>
    </location>
</feature>
<feature type="compositionally biased region" description="Basic and acidic residues" evidence="1">
    <location>
        <begin position="104"/>
        <end position="121"/>
    </location>
</feature>